<comment type="function">
    <text evidence="2">Catalyzes the sequential condensation of isopentenyl diphosphate (IPP) with (2E,6E)-farnesyl diphosphate (E,E-FPP) to yield (2Z,6Z,10Z,14Z,18Z,22Z,26Z,30Z,34E,38E)-undecaprenyl diphosphate (di-trans,octa-cis-UPP). UPP is the precursor of glycosyl carrier lipid in the biosynthesis of bacterial cell wall polysaccharide components such as peptidoglycan and lipopolysaccharide.</text>
</comment>
<evidence type="ECO:0000256" key="2">
    <source>
        <dbReference type="HAMAP-Rule" id="MF_01139"/>
    </source>
</evidence>
<name>A0A379C9L8_9PAST</name>
<dbReference type="GO" id="GO:0005829">
    <property type="term" value="C:cytosol"/>
    <property type="evidence" value="ECO:0007669"/>
    <property type="project" value="TreeGrafter"/>
</dbReference>
<dbReference type="HAMAP" id="MF_01139">
    <property type="entry name" value="ISPT"/>
    <property type="match status" value="1"/>
</dbReference>
<feature type="binding site" evidence="2">
    <location>
        <position position="71"/>
    </location>
    <ligand>
        <name>substrate</name>
    </ligand>
</feature>
<dbReference type="PANTHER" id="PTHR10291:SF0">
    <property type="entry name" value="DEHYDRODOLICHYL DIPHOSPHATE SYNTHASE 2"/>
    <property type="match status" value="1"/>
</dbReference>
<evidence type="ECO:0000313" key="3">
    <source>
        <dbReference type="EMBL" id="SUB58347.1"/>
    </source>
</evidence>
<feature type="binding site" evidence="2">
    <location>
        <begin position="23"/>
        <end position="26"/>
    </location>
    <ligand>
        <name>substrate</name>
    </ligand>
</feature>
<comment type="cofactor">
    <cofactor evidence="2">
        <name>Mg(2+)</name>
        <dbReference type="ChEBI" id="CHEBI:18420"/>
    </cofactor>
    <text evidence="2">Binds 2 magnesium ions per subunit.</text>
</comment>
<feature type="binding site" evidence="2">
    <location>
        <position position="73"/>
    </location>
    <ligand>
        <name>substrate</name>
    </ligand>
</feature>
<keyword evidence="2" id="KW-0479">Metal-binding</keyword>
<feature type="binding site" evidence="2">
    <location>
        <position position="35"/>
    </location>
    <ligand>
        <name>substrate</name>
    </ligand>
</feature>
<dbReference type="Pfam" id="PF01255">
    <property type="entry name" value="Prenyltransf"/>
    <property type="match status" value="1"/>
</dbReference>
<dbReference type="GO" id="GO:0009252">
    <property type="term" value="P:peptidoglycan biosynthetic process"/>
    <property type="evidence" value="ECO:0007669"/>
    <property type="project" value="UniProtKB-UniRule"/>
</dbReference>
<dbReference type="PROSITE" id="PS01066">
    <property type="entry name" value="UPP_SYNTHASE"/>
    <property type="match status" value="1"/>
</dbReference>
<dbReference type="Gene3D" id="3.40.1180.10">
    <property type="entry name" value="Decaprenyl diphosphate synthase-like"/>
    <property type="match status" value="1"/>
</dbReference>
<dbReference type="NCBIfam" id="TIGR00055">
    <property type="entry name" value="uppS"/>
    <property type="match status" value="1"/>
</dbReference>
<dbReference type="PANTHER" id="PTHR10291">
    <property type="entry name" value="DEHYDRODOLICHYL DIPHOSPHATE SYNTHASE FAMILY MEMBER"/>
    <property type="match status" value="1"/>
</dbReference>
<dbReference type="NCBIfam" id="NF011405">
    <property type="entry name" value="PRK14830.1"/>
    <property type="match status" value="1"/>
</dbReference>
<keyword evidence="2" id="KW-0133">Cell shape</keyword>
<dbReference type="EC" id="2.5.1.31" evidence="2"/>
<feature type="binding site" evidence="2">
    <location>
        <position position="190"/>
    </location>
    <ligand>
        <name>substrate</name>
    </ligand>
</feature>
<feature type="binding site" evidence="2">
    <location>
        <position position="209"/>
    </location>
    <ligand>
        <name>Mg(2+)</name>
        <dbReference type="ChEBI" id="CHEBI:18420"/>
    </ligand>
</feature>
<dbReference type="InterPro" id="IPR001441">
    <property type="entry name" value="UPP_synth-like"/>
</dbReference>
<protein>
    <recommendedName>
        <fullName evidence="2">Ditrans,polycis-undecaprenyl-diphosphate synthase ((2E,6E)-farnesyl-diphosphate specific)</fullName>
        <ecNumber evidence="2">2.5.1.31</ecNumber>
    </recommendedName>
    <alternativeName>
        <fullName evidence="2">Ditrans,polycis-undecaprenylcistransferase</fullName>
    </alternativeName>
    <alternativeName>
        <fullName evidence="2">Undecaprenyl diphosphate synthase</fullName>
        <shortName evidence="2">UDS</shortName>
    </alternativeName>
    <alternativeName>
        <fullName evidence="2">Undecaprenyl pyrophosphate synthase</fullName>
        <shortName evidence="2">UPP synthase</shortName>
    </alternativeName>
</protein>
<dbReference type="InterPro" id="IPR036424">
    <property type="entry name" value="UPP_synth-like_sf"/>
</dbReference>
<reference evidence="3 4" key="1">
    <citation type="submission" date="2018-06" db="EMBL/GenBank/DDBJ databases">
        <authorList>
            <consortium name="Pathogen Informatics"/>
            <person name="Doyle S."/>
        </authorList>
    </citation>
    <scope>NUCLEOTIDE SEQUENCE [LARGE SCALE GENOMIC DNA]</scope>
    <source>
        <strain evidence="3 4">NCTC12872</strain>
    </source>
</reference>
<comment type="subunit">
    <text evidence="2">Homodimer.</text>
</comment>
<feature type="binding site" evidence="2">
    <location>
        <position position="39"/>
    </location>
    <ligand>
        <name>substrate</name>
    </ligand>
</feature>
<dbReference type="FunFam" id="3.40.1180.10:FF:000001">
    <property type="entry name" value="(2E,6E)-farnesyl-diphosphate-specific ditrans,polycis-undecaprenyl-diphosphate synthase"/>
    <property type="match status" value="1"/>
</dbReference>
<feature type="binding site" evidence="2">
    <location>
        <begin position="67"/>
        <end position="69"/>
    </location>
    <ligand>
        <name>substrate</name>
    </ligand>
</feature>
<dbReference type="GO" id="GO:0008360">
    <property type="term" value="P:regulation of cell shape"/>
    <property type="evidence" value="ECO:0007669"/>
    <property type="project" value="UniProtKB-KW"/>
</dbReference>
<keyword evidence="4" id="KW-1185">Reference proteome</keyword>
<keyword evidence="2" id="KW-0573">Peptidoglycan synthesis</keyword>
<feature type="binding site" evidence="2">
    <location>
        <position position="27"/>
    </location>
    <ligand>
        <name>substrate</name>
    </ligand>
</feature>
<keyword evidence="1 2" id="KW-0808">Transferase</keyword>
<sequence length="242" mass="27635">MNDLDVGFDLDRMPQHVAIIMDGNGRWAKQQGKLRVFGHQNAMKAVRSAVNFAARHQIKVLTLYAFSSENWCRPQDEVSALMSLFMKALNSEVKKLHKNNICLKVIGDKSAFSDELQQKIIESEQLTQNNDGLILNIAANYGGMWDITQAAKKLALQVKLGEISLDEITEQQLQQNLITEQQPQVDLLIRTSGEQRISNFLLWQIAYAELFFTPVLWPDFNDEIFAQAIMAYQQRERRFGGC</sequence>
<organism evidence="3 4">
    <name type="scientific">Phocoenobacter uteri</name>
    <dbReference type="NCBI Taxonomy" id="146806"/>
    <lineage>
        <taxon>Bacteria</taxon>
        <taxon>Pseudomonadati</taxon>
        <taxon>Pseudomonadota</taxon>
        <taxon>Gammaproteobacteria</taxon>
        <taxon>Pasteurellales</taxon>
        <taxon>Pasteurellaceae</taxon>
        <taxon>Phocoenobacter</taxon>
    </lineage>
</organism>
<feature type="active site" evidence="2">
    <location>
        <position position="22"/>
    </location>
</feature>
<dbReference type="RefSeq" id="WP_218563607.1">
    <property type="nucleotide sequence ID" value="NZ_LWIF01000001.1"/>
</dbReference>
<feature type="active site" description="Proton acceptor" evidence="2">
    <location>
        <position position="70"/>
    </location>
</feature>
<gene>
    <name evidence="2 3" type="primary">uppS</name>
    <name evidence="3" type="ORF">NCTC12872_00309</name>
</gene>
<dbReference type="EMBL" id="UGTA01000001">
    <property type="protein sequence ID" value="SUB58347.1"/>
    <property type="molecule type" value="Genomic_DNA"/>
</dbReference>
<proteinExistence type="inferred from homology"/>
<dbReference type="GO" id="GO:0000287">
    <property type="term" value="F:magnesium ion binding"/>
    <property type="evidence" value="ECO:0007669"/>
    <property type="project" value="UniProtKB-UniRule"/>
</dbReference>
<accession>A0A379C9L8</accession>
<dbReference type="InterPro" id="IPR018520">
    <property type="entry name" value="UPP_synth-like_CS"/>
</dbReference>
<comment type="similarity">
    <text evidence="2">Belongs to the UPP synthase family.</text>
</comment>
<evidence type="ECO:0000256" key="1">
    <source>
        <dbReference type="ARBA" id="ARBA00022679"/>
    </source>
</evidence>
<dbReference type="Proteomes" id="UP000255417">
    <property type="component" value="Unassembled WGS sequence"/>
</dbReference>
<dbReference type="CDD" id="cd00475">
    <property type="entry name" value="Cis_IPPS"/>
    <property type="match status" value="1"/>
</dbReference>
<feature type="binding site" evidence="2">
    <location>
        <position position="22"/>
    </location>
    <ligand>
        <name>Mg(2+)</name>
        <dbReference type="ChEBI" id="CHEBI:18420"/>
    </ligand>
</feature>
<dbReference type="GO" id="GO:0008834">
    <property type="term" value="F:ditrans,polycis-undecaprenyl-diphosphate synthase [(2E,6E)-farnesyl-diphosphate specific] activity"/>
    <property type="evidence" value="ECO:0007669"/>
    <property type="project" value="UniProtKB-UniRule"/>
</dbReference>
<comment type="catalytic activity">
    <reaction evidence="2">
        <text>8 isopentenyl diphosphate + (2E,6E)-farnesyl diphosphate = di-trans,octa-cis-undecaprenyl diphosphate + 8 diphosphate</text>
        <dbReference type="Rhea" id="RHEA:27551"/>
        <dbReference type="ChEBI" id="CHEBI:33019"/>
        <dbReference type="ChEBI" id="CHEBI:58405"/>
        <dbReference type="ChEBI" id="CHEBI:128769"/>
        <dbReference type="ChEBI" id="CHEBI:175763"/>
        <dbReference type="EC" id="2.5.1.31"/>
    </reaction>
</comment>
<dbReference type="SUPFAM" id="SSF64005">
    <property type="entry name" value="Undecaprenyl diphosphate synthase"/>
    <property type="match status" value="1"/>
</dbReference>
<dbReference type="GO" id="GO:0071555">
    <property type="term" value="P:cell wall organization"/>
    <property type="evidence" value="ECO:0007669"/>
    <property type="project" value="UniProtKB-KW"/>
</dbReference>
<dbReference type="GO" id="GO:0016094">
    <property type="term" value="P:polyprenol biosynthetic process"/>
    <property type="evidence" value="ECO:0007669"/>
    <property type="project" value="TreeGrafter"/>
</dbReference>
<keyword evidence="2" id="KW-0460">Magnesium</keyword>
<dbReference type="AlphaFoldDB" id="A0A379C9L8"/>
<keyword evidence="2" id="KW-0961">Cell wall biogenesis/degradation</keyword>
<feature type="binding site" evidence="2">
    <location>
        <begin position="196"/>
        <end position="198"/>
    </location>
    <ligand>
        <name>substrate</name>
    </ligand>
</feature>
<evidence type="ECO:0000313" key="4">
    <source>
        <dbReference type="Proteomes" id="UP000255417"/>
    </source>
</evidence>